<feature type="region of interest" description="Disordered" evidence="1">
    <location>
        <begin position="28"/>
        <end position="49"/>
    </location>
</feature>
<feature type="domain" description="MIF4G-like type 1" evidence="2">
    <location>
        <begin position="534"/>
        <end position="660"/>
    </location>
</feature>
<dbReference type="InterPro" id="IPR015174">
    <property type="entry name" value="MIF4G-like_typ-2"/>
</dbReference>
<feature type="region of interest" description="Disordered" evidence="1">
    <location>
        <begin position="392"/>
        <end position="414"/>
    </location>
</feature>
<dbReference type="Gene3D" id="1.25.40.180">
    <property type="match status" value="3"/>
</dbReference>
<dbReference type="InterPro" id="IPR015172">
    <property type="entry name" value="MIF4G-like_typ-1"/>
</dbReference>
<evidence type="ECO:0000313" key="5">
    <source>
        <dbReference type="Proteomes" id="UP000274922"/>
    </source>
</evidence>
<proteinExistence type="predicted"/>
<keyword evidence="5" id="KW-1185">Reference proteome</keyword>
<evidence type="ECO:0000259" key="3">
    <source>
        <dbReference type="Pfam" id="PF09090"/>
    </source>
</evidence>
<feature type="domain" description="MIF4G-like type 2" evidence="3">
    <location>
        <begin position="704"/>
        <end position="965"/>
    </location>
</feature>
<dbReference type="PANTHER" id="PTHR12412">
    <property type="entry name" value="CAP BINDING PROTEIN"/>
    <property type="match status" value="1"/>
</dbReference>
<sequence length="1065" mass="114383">MTFRAHNLAPSLPSWMIRGSALRRAGYGRQTPYDREAAPRRNGSGYADGGASGGSHYVGAGYAAAYGGGSTYTGSHYAGSNYAGSTYAGSTYGGGEGAGGGGYSSGYGAAPGQGYAGGGGSHYSGGHGGGHGGHHHGERSRGRGQGVRSRAKITPVLSLLGEAESALMAQLQGLLLAPYSSRAQDPVSLSAVVESLERDYQTLSSETVLKLLVVALVQLPTRVFVTVRIVRELASRNAAFAGELAALLNTTLVACLEARDWVTLKAVFQAVALMAHAKVLDAAFVQTLIQRLLHVAGGAEGATDPAFLAAREAVAGVLLQSLPFIWGLFDAAYHAELTGYFDVVCGPDEAAELMNRACANVRDLDAATALLPAPQRINVSFWNAAKPLLQPADGDVDASTETPDTSADDAARGSPSARIEGLYYTQLDFLRKECASAAPATVAPATWPAIDGRALKYTPTSLLWIMTDAMNAASPERRLHHLASETTWERHLLRQLAVDIIRFTPQNHTMCADILFSLSTEFGTVAGAEHFVQAAVEALIAEILRLPVSDRQTVAYMTLLSDMCKKSMQTIPAIMGRSIRQLWHHMAMADGRGGVDVLTVLALSDWFSLHLSNFGFTWKWDAWSTVLAQPDQSPQAVMVRETLRRMARLSYYDRIKSTLPPAFVDRFLPHAPVSSFAYGQPWDAPCIRFASTTLDVMRAFPDAFARRATVEEIETLVGDLRTSLANVAFPLTAPECLPDACPALANESIDALCQDVVLQALLDTSVKSFSHVLNAIERYLPLLRRMGGGASSADADPDRARRFLETLATYFRFRSQFLEIWLDKCINYRVLPSSAVIDFACAPQRMAQHAGDPLYYRILSNALRKCNLRILQIQKRLKTVRADAQAAADADAKAAQANAAAAADGAAAAADGATTDTAAMMVDAAAPARTPEMDALERALSAAQREQREAFVATARHFVSLVTAMVPAGSDLTAPTLGAALATAAPEAATPEAVLALRWVLGYWRGVGFTYREQFGGLRETLAGVVFGETAPLPGFVRTTYRELDLVWRTCQNTESHRYLFYQQL</sequence>
<dbReference type="AlphaFoldDB" id="A0A4P9X3I9"/>
<feature type="compositionally biased region" description="Gly residues" evidence="1">
    <location>
        <begin position="119"/>
        <end position="131"/>
    </location>
</feature>
<evidence type="ECO:0000313" key="4">
    <source>
        <dbReference type="EMBL" id="RKO99599.1"/>
    </source>
</evidence>
<dbReference type="PANTHER" id="PTHR12412:SF2">
    <property type="entry name" value="NUCLEAR CAP-BINDING PROTEIN SUBUNIT 1"/>
    <property type="match status" value="1"/>
</dbReference>
<dbReference type="GO" id="GO:0000184">
    <property type="term" value="P:nuclear-transcribed mRNA catabolic process, nonsense-mediated decay"/>
    <property type="evidence" value="ECO:0007669"/>
    <property type="project" value="TreeGrafter"/>
</dbReference>
<dbReference type="STRING" id="1555241.A0A4P9X3I9"/>
<dbReference type="GO" id="GO:0000339">
    <property type="term" value="F:RNA cap binding"/>
    <property type="evidence" value="ECO:0007669"/>
    <property type="project" value="InterPro"/>
</dbReference>
<feature type="region of interest" description="Disordered" evidence="1">
    <location>
        <begin position="119"/>
        <end position="149"/>
    </location>
</feature>
<dbReference type="Proteomes" id="UP000274922">
    <property type="component" value="Unassembled WGS sequence"/>
</dbReference>
<evidence type="ECO:0000256" key="1">
    <source>
        <dbReference type="SAM" id="MobiDB-lite"/>
    </source>
</evidence>
<dbReference type="Pfam" id="PF09090">
    <property type="entry name" value="MIF4G_like_2"/>
    <property type="match status" value="1"/>
</dbReference>
<dbReference type="OrthoDB" id="10252707at2759"/>
<evidence type="ECO:0008006" key="6">
    <source>
        <dbReference type="Google" id="ProtNLM"/>
    </source>
</evidence>
<evidence type="ECO:0000259" key="2">
    <source>
        <dbReference type="Pfam" id="PF09088"/>
    </source>
</evidence>
<dbReference type="GO" id="GO:0006406">
    <property type="term" value="P:mRNA export from nucleus"/>
    <property type="evidence" value="ECO:0007669"/>
    <property type="project" value="InterPro"/>
</dbReference>
<dbReference type="GO" id="GO:0003729">
    <property type="term" value="F:mRNA binding"/>
    <property type="evidence" value="ECO:0007669"/>
    <property type="project" value="TreeGrafter"/>
</dbReference>
<reference evidence="5" key="1">
    <citation type="journal article" date="2018" name="Nat. Microbiol.">
        <title>Leveraging single-cell genomics to expand the fungal tree of life.</title>
        <authorList>
            <person name="Ahrendt S.R."/>
            <person name="Quandt C.A."/>
            <person name="Ciobanu D."/>
            <person name="Clum A."/>
            <person name="Salamov A."/>
            <person name="Andreopoulos B."/>
            <person name="Cheng J.F."/>
            <person name="Woyke T."/>
            <person name="Pelin A."/>
            <person name="Henrissat B."/>
            <person name="Reynolds N.K."/>
            <person name="Benny G.L."/>
            <person name="Smith M.E."/>
            <person name="James T.Y."/>
            <person name="Grigoriev I.V."/>
        </authorList>
    </citation>
    <scope>NUCLEOTIDE SEQUENCE [LARGE SCALE GENOMIC DNA]</scope>
    <source>
        <strain evidence="5">ATCC 52028</strain>
    </source>
</reference>
<dbReference type="GO" id="GO:0005634">
    <property type="term" value="C:nucleus"/>
    <property type="evidence" value="ECO:0007669"/>
    <property type="project" value="TreeGrafter"/>
</dbReference>
<dbReference type="Pfam" id="PF09088">
    <property type="entry name" value="MIF4G_like"/>
    <property type="match status" value="1"/>
</dbReference>
<accession>A0A4P9X3I9</accession>
<gene>
    <name evidence="4" type="ORF">CXG81DRAFT_20331</name>
</gene>
<name>A0A4P9X3I9_9FUNG</name>
<dbReference type="GO" id="GO:0005846">
    <property type="term" value="C:nuclear cap binding complex"/>
    <property type="evidence" value="ECO:0007669"/>
    <property type="project" value="InterPro"/>
</dbReference>
<dbReference type="SUPFAM" id="SSF48371">
    <property type="entry name" value="ARM repeat"/>
    <property type="match status" value="2"/>
</dbReference>
<dbReference type="InterPro" id="IPR016024">
    <property type="entry name" value="ARM-type_fold"/>
</dbReference>
<dbReference type="InterPro" id="IPR027159">
    <property type="entry name" value="CBP80"/>
</dbReference>
<protein>
    <recommendedName>
        <fullName evidence="6">MIF4G domain-containing protein</fullName>
    </recommendedName>
</protein>
<organism evidence="4 5">
    <name type="scientific">Caulochytrium protostelioides</name>
    <dbReference type="NCBI Taxonomy" id="1555241"/>
    <lineage>
        <taxon>Eukaryota</taxon>
        <taxon>Fungi</taxon>
        <taxon>Fungi incertae sedis</taxon>
        <taxon>Chytridiomycota</taxon>
        <taxon>Chytridiomycota incertae sedis</taxon>
        <taxon>Chytridiomycetes</taxon>
        <taxon>Caulochytriales</taxon>
        <taxon>Caulochytriaceae</taxon>
        <taxon>Caulochytrium</taxon>
    </lineage>
</organism>
<dbReference type="EMBL" id="ML014272">
    <property type="protein sequence ID" value="RKO99599.1"/>
    <property type="molecule type" value="Genomic_DNA"/>
</dbReference>